<evidence type="ECO:0000259" key="7">
    <source>
        <dbReference type="SMART" id="SM00062"/>
    </source>
</evidence>
<feature type="region of interest" description="Disordered" evidence="5">
    <location>
        <begin position="34"/>
        <end position="55"/>
    </location>
</feature>
<gene>
    <name evidence="8" type="ORF">H171_3535</name>
</gene>
<dbReference type="GO" id="GO:0042597">
    <property type="term" value="C:periplasmic space"/>
    <property type="evidence" value="ECO:0007669"/>
    <property type="project" value="UniProtKB-SubCell"/>
</dbReference>
<evidence type="ECO:0000313" key="9">
    <source>
        <dbReference type="Proteomes" id="UP000231092"/>
    </source>
</evidence>
<dbReference type="GO" id="GO:0042626">
    <property type="term" value="F:ATPase-coupled transmembrane transporter activity"/>
    <property type="evidence" value="ECO:0007669"/>
    <property type="project" value="InterPro"/>
</dbReference>
<sequence>MKKRISLLMGMVMTAAALTACAGGAKTPATTAAQTKAEETKAEETKAEETKAEETKAQEITKLRIAYMPNMGSASLAVTARDKGYFKEMGLEVEMVEFQGGPAEIAAMASGDIDISQIGHGAHALCASGEAVIFQIDCTSLADAVIGNKAKGINTIEDLKGKKVAVTSGTSAEIILNLALKSKGMTTDDVELVEMDANGTVSAVISGNVDACATWSPGTGTIMKALGDNGIMLANNQDYLDQVTFPSSFITTQKYADSNHDVLVRFARALQKAGDYRAENIDEVAKLVAKQCEVDEATMLATTEEGNWLTGEFMGKALADGTIKSYYENQQKVFLDAGRLEKPVDVNNYVLFDIMQEAYDENHK</sequence>
<dbReference type="PANTHER" id="PTHR30024:SF47">
    <property type="entry name" value="TAURINE-BINDING PERIPLASMIC PROTEIN"/>
    <property type="match status" value="1"/>
</dbReference>
<dbReference type="RefSeq" id="WP_100306279.1">
    <property type="nucleotide sequence ID" value="NZ_PGET01000001.1"/>
</dbReference>
<dbReference type="Pfam" id="PF09084">
    <property type="entry name" value="NMT1"/>
    <property type="match status" value="1"/>
</dbReference>
<feature type="signal peptide" evidence="6">
    <location>
        <begin position="1"/>
        <end position="22"/>
    </location>
</feature>
<dbReference type="PROSITE" id="PS51257">
    <property type="entry name" value="PROKAR_LIPOPROTEIN"/>
    <property type="match status" value="1"/>
</dbReference>
<dbReference type="Proteomes" id="UP000231092">
    <property type="component" value="Unassembled WGS sequence"/>
</dbReference>
<proteinExistence type="inferred from homology"/>
<feature type="compositionally biased region" description="Basic and acidic residues" evidence="5">
    <location>
        <begin position="36"/>
        <end position="55"/>
    </location>
</feature>
<dbReference type="EMBL" id="PGET01000001">
    <property type="protein sequence ID" value="PJJ29968.1"/>
    <property type="molecule type" value="Genomic_DNA"/>
</dbReference>
<dbReference type="InterPro" id="IPR015168">
    <property type="entry name" value="SsuA/THI5"/>
</dbReference>
<feature type="domain" description="Solute-binding protein family 3/N-terminal" evidence="7">
    <location>
        <begin position="62"/>
        <end position="284"/>
    </location>
</feature>
<dbReference type="Gene3D" id="3.40.190.10">
    <property type="entry name" value="Periplasmic binding protein-like II"/>
    <property type="match status" value="2"/>
</dbReference>
<dbReference type="AlphaFoldDB" id="A0A2M8Z944"/>
<evidence type="ECO:0000256" key="5">
    <source>
        <dbReference type="SAM" id="MobiDB-lite"/>
    </source>
</evidence>
<feature type="chain" id="PRO_5038567187" evidence="6">
    <location>
        <begin position="23"/>
        <end position="364"/>
    </location>
</feature>
<keyword evidence="4 6" id="KW-0732">Signal</keyword>
<comment type="caution">
    <text evidence="8">The sequence shown here is derived from an EMBL/GenBank/DDBJ whole genome shotgun (WGS) entry which is preliminary data.</text>
</comment>
<comment type="subcellular location">
    <subcellularLocation>
        <location evidence="1">Periplasm</location>
    </subcellularLocation>
</comment>
<evidence type="ECO:0000313" key="8">
    <source>
        <dbReference type="EMBL" id="PJJ29968.1"/>
    </source>
</evidence>
<name>A0A2M8Z944_9FIRM</name>
<evidence type="ECO:0000256" key="6">
    <source>
        <dbReference type="SAM" id="SignalP"/>
    </source>
</evidence>
<keyword evidence="3" id="KW-0813">Transport</keyword>
<evidence type="ECO:0000256" key="3">
    <source>
        <dbReference type="ARBA" id="ARBA00022448"/>
    </source>
</evidence>
<dbReference type="InterPro" id="IPR010067">
    <property type="entry name" value="ABC_SsuA_sub-bd"/>
</dbReference>
<dbReference type="NCBIfam" id="TIGR01728">
    <property type="entry name" value="SsuA_fam"/>
    <property type="match status" value="1"/>
</dbReference>
<comment type="similarity">
    <text evidence="2">Belongs to the bacterial solute-binding protein SsuA/TauA family.</text>
</comment>
<evidence type="ECO:0000256" key="2">
    <source>
        <dbReference type="ARBA" id="ARBA00010742"/>
    </source>
</evidence>
<evidence type="ECO:0000256" key="1">
    <source>
        <dbReference type="ARBA" id="ARBA00004418"/>
    </source>
</evidence>
<dbReference type="InterPro" id="IPR001638">
    <property type="entry name" value="Solute-binding_3/MltF_N"/>
</dbReference>
<accession>A0A2M8Z944</accession>
<dbReference type="GO" id="GO:0016020">
    <property type="term" value="C:membrane"/>
    <property type="evidence" value="ECO:0007669"/>
    <property type="project" value="InterPro"/>
</dbReference>
<dbReference type="OrthoDB" id="9815602at2"/>
<dbReference type="SMART" id="SM00062">
    <property type="entry name" value="PBPb"/>
    <property type="match status" value="1"/>
</dbReference>
<reference evidence="8 9" key="1">
    <citation type="submission" date="2017-11" db="EMBL/GenBank/DDBJ databases">
        <title>Understudied soil microbes with underappreciated capabilities: Untangling the Clostridium saccharolyticum group.</title>
        <authorList>
            <person name="Leschine S."/>
        </authorList>
    </citation>
    <scope>NUCLEOTIDE SEQUENCE [LARGE SCALE GENOMIC DNA]</scope>
    <source>
        <strain evidence="8 9">18A</strain>
    </source>
</reference>
<organism evidence="8 9">
    <name type="scientific">[Clostridium] celerecrescens 18A</name>
    <dbReference type="NCBI Taxonomy" id="1286362"/>
    <lineage>
        <taxon>Bacteria</taxon>
        <taxon>Bacillati</taxon>
        <taxon>Bacillota</taxon>
        <taxon>Clostridia</taxon>
        <taxon>Lachnospirales</taxon>
        <taxon>Lachnospiraceae</taxon>
        <taxon>Lacrimispora</taxon>
    </lineage>
</organism>
<evidence type="ECO:0000256" key="4">
    <source>
        <dbReference type="ARBA" id="ARBA00022729"/>
    </source>
</evidence>
<protein>
    <submittedName>
        <fullName evidence="8">NitT/TauT family transport system substrate-binding protein</fullName>
    </submittedName>
</protein>
<dbReference type="PANTHER" id="PTHR30024">
    <property type="entry name" value="ALIPHATIC SULFONATES-BINDING PROTEIN-RELATED"/>
    <property type="match status" value="1"/>
</dbReference>
<dbReference type="SUPFAM" id="SSF53850">
    <property type="entry name" value="Periplasmic binding protein-like II"/>
    <property type="match status" value="1"/>
</dbReference>